<keyword evidence="4" id="KW-1185">Reference proteome</keyword>
<evidence type="ECO:0000256" key="1">
    <source>
        <dbReference type="SAM" id="MobiDB-lite"/>
    </source>
</evidence>
<sequence>MGEGLQDLALRRAGEGALQVANEMRAAARTRSWLRRLFALTSIEEKSWRAGAEGERLVGAQLAHLVRLYPGWRVLHGIPVGSAGADIDHLVIGPGGVFSITTRHHPQGRVQVKGDVVLVNGQRVSYVRNSRFEAAYASRLLSAAVGFPVQARALAVTVGADLVVAGQPEGLTFCDRRRVVDLLRKAPTILSPSQIMQLYAVARHPDTWSADVRIPSPRPPVDQARSPLS</sequence>
<feature type="region of interest" description="Disordered" evidence="1">
    <location>
        <begin position="210"/>
        <end position="229"/>
    </location>
</feature>
<comment type="caution">
    <text evidence="3">The sequence shown here is derived from an EMBL/GenBank/DDBJ whole genome shotgun (WGS) entry which is preliminary data.</text>
</comment>
<gene>
    <name evidence="3" type="ORF">D4739_09795</name>
</gene>
<dbReference type="AlphaFoldDB" id="A0A3A5H739"/>
<evidence type="ECO:0000313" key="4">
    <source>
        <dbReference type="Proteomes" id="UP000276542"/>
    </source>
</evidence>
<dbReference type="Pfam" id="PF08378">
    <property type="entry name" value="NERD"/>
    <property type="match status" value="1"/>
</dbReference>
<feature type="domain" description="NERD" evidence="2">
    <location>
        <begin position="50"/>
        <end position="129"/>
    </location>
</feature>
<protein>
    <submittedName>
        <fullName evidence="3">NERD domain-containing protein</fullName>
    </submittedName>
</protein>
<proteinExistence type="predicted"/>
<reference evidence="4" key="1">
    <citation type="submission" date="2018-09" db="EMBL/GenBank/DDBJ databases">
        <authorList>
            <person name="Zhu H."/>
        </authorList>
    </citation>
    <scope>NUCLEOTIDE SEQUENCE [LARGE SCALE GENOMIC DNA]</scope>
    <source>
        <strain evidence="4">K1W22B-1</strain>
    </source>
</reference>
<organism evidence="3 4">
    <name type="scientific">Nocardioides cavernaquae</name>
    <dbReference type="NCBI Taxonomy" id="2321396"/>
    <lineage>
        <taxon>Bacteria</taxon>
        <taxon>Bacillati</taxon>
        <taxon>Actinomycetota</taxon>
        <taxon>Actinomycetes</taxon>
        <taxon>Propionibacteriales</taxon>
        <taxon>Nocardioidaceae</taxon>
        <taxon>Nocardioides</taxon>
    </lineage>
</organism>
<accession>A0A3A5H739</accession>
<evidence type="ECO:0000313" key="3">
    <source>
        <dbReference type="EMBL" id="RJS46473.1"/>
    </source>
</evidence>
<name>A0A3A5H739_9ACTN</name>
<dbReference type="RefSeq" id="WP_120060445.1">
    <property type="nucleotide sequence ID" value="NZ_QYRP01000002.1"/>
</dbReference>
<evidence type="ECO:0000259" key="2">
    <source>
        <dbReference type="Pfam" id="PF08378"/>
    </source>
</evidence>
<dbReference type="OrthoDB" id="5793358at2"/>
<dbReference type="Proteomes" id="UP000276542">
    <property type="component" value="Unassembled WGS sequence"/>
</dbReference>
<dbReference type="InterPro" id="IPR011528">
    <property type="entry name" value="NERD"/>
</dbReference>
<dbReference type="EMBL" id="QYRP01000002">
    <property type="protein sequence ID" value="RJS46473.1"/>
    <property type="molecule type" value="Genomic_DNA"/>
</dbReference>